<dbReference type="Proteomes" id="UP001163105">
    <property type="component" value="Unassembled WGS sequence"/>
</dbReference>
<proteinExistence type="predicted"/>
<dbReference type="EMBL" id="JAQHRD010000003">
    <property type="protein sequence ID" value="KAJ6443031.1"/>
    <property type="molecule type" value="Genomic_DNA"/>
</dbReference>
<feature type="region of interest" description="Disordered" evidence="1">
    <location>
        <begin position="1"/>
        <end position="25"/>
    </location>
</feature>
<organism evidence="2 3">
    <name type="scientific">Purpureocillium lavendulum</name>
    <dbReference type="NCBI Taxonomy" id="1247861"/>
    <lineage>
        <taxon>Eukaryota</taxon>
        <taxon>Fungi</taxon>
        <taxon>Dikarya</taxon>
        <taxon>Ascomycota</taxon>
        <taxon>Pezizomycotina</taxon>
        <taxon>Sordariomycetes</taxon>
        <taxon>Hypocreomycetidae</taxon>
        <taxon>Hypocreales</taxon>
        <taxon>Ophiocordycipitaceae</taxon>
        <taxon>Purpureocillium</taxon>
    </lineage>
</organism>
<dbReference type="AlphaFoldDB" id="A0AB34FWM3"/>
<comment type="caution">
    <text evidence="2">The sequence shown here is derived from an EMBL/GenBank/DDBJ whole genome shotgun (WGS) entry which is preliminary data.</text>
</comment>
<name>A0AB34FWM3_9HYPO</name>
<evidence type="ECO:0000313" key="3">
    <source>
        <dbReference type="Proteomes" id="UP001163105"/>
    </source>
</evidence>
<evidence type="ECO:0000256" key="1">
    <source>
        <dbReference type="SAM" id="MobiDB-lite"/>
    </source>
</evidence>
<keyword evidence="3" id="KW-1185">Reference proteome</keyword>
<gene>
    <name evidence="2" type="ORF">O9K51_04210</name>
</gene>
<sequence>MERVVPNAQLTDDTTRHDTPDPAWSGRGLVSWHPCAHRPLAPAAAAAAAAEAHRTKSNPPCIEDEQGNGTNRFSAHALETQGVAGAGRVRGRRMELGEGGGRRAGVDVAAIGRERLISRDTRMGKLGSRQVVPKRVLEA</sequence>
<feature type="compositionally biased region" description="Basic and acidic residues" evidence="1">
    <location>
        <begin position="92"/>
        <end position="102"/>
    </location>
</feature>
<feature type="region of interest" description="Disordered" evidence="1">
    <location>
        <begin position="49"/>
        <end position="102"/>
    </location>
</feature>
<reference evidence="2" key="1">
    <citation type="submission" date="2023-01" db="EMBL/GenBank/DDBJ databases">
        <title>The growth and conidiation of Purpureocillium lavendulum are regulated by nitrogen source and histone H3K14 acetylation.</title>
        <authorList>
            <person name="Tang P."/>
            <person name="Han J."/>
            <person name="Zhang C."/>
            <person name="Tang P."/>
            <person name="Qi F."/>
            <person name="Zhang K."/>
            <person name="Liang L."/>
        </authorList>
    </citation>
    <scope>NUCLEOTIDE SEQUENCE</scope>
    <source>
        <strain evidence="2">YMF1.00683</strain>
    </source>
</reference>
<evidence type="ECO:0000313" key="2">
    <source>
        <dbReference type="EMBL" id="KAJ6443031.1"/>
    </source>
</evidence>
<protein>
    <submittedName>
        <fullName evidence="2">Uncharacterized protein</fullName>
    </submittedName>
</protein>
<accession>A0AB34FWM3</accession>